<dbReference type="AlphaFoldDB" id="A0A8C6MQX3"/>
<keyword evidence="6" id="KW-0391">Immunity</keyword>
<feature type="signal peptide" evidence="12">
    <location>
        <begin position="1"/>
        <end position="21"/>
    </location>
</feature>
<dbReference type="FunFam" id="2.60.40.10:FF:000014">
    <property type="entry name" value="H-2 class I histocompatibility antigen, alpha chain"/>
    <property type="match status" value="1"/>
</dbReference>
<dbReference type="InterPro" id="IPR013783">
    <property type="entry name" value="Ig-like_fold"/>
</dbReference>
<evidence type="ECO:0000256" key="7">
    <source>
        <dbReference type="ARBA" id="ARBA00022989"/>
    </source>
</evidence>
<dbReference type="InterPro" id="IPR011162">
    <property type="entry name" value="MHC_I/II-like_Ag-recog"/>
</dbReference>
<organism evidence="14 15">
    <name type="scientific">Mus spicilegus</name>
    <name type="common">Mound-building mouse</name>
    <dbReference type="NCBI Taxonomy" id="10103"/>
    <lineage>
        <taxon>Eukaryota</taxon>
        <taxon>Metazoa</taxon>
        <taxon>Chordata</taxon>
        <taxon>Craniata</taxon>
        <taxon>Vertebrata</taxon>
        <taxon>Euteleostomi</taxon>
        <taxon>Mammalia</taxon>
        <taxon>Eutheria</taxon>
        <taxon>Euarchontoglires</taxon>
        <taxon>Glires</taxon>
        <taxon>Rodentia</taxon>
        <taxon>Myomorpha</taxon>
        <taxon>Muroidea</taxon>
        <taxon>Muridae</taxon>
        <taxon>Murinae</taxon>
        <taxon>Mus</taxon>
        <taxon>Mus</taxon>
    </lineage>
</organism>
<evidence type="ECO:0000313" key="15">
    <source>
        <dbReference type="Proteomes" id="UP000694415"/>
    </source>
</evidence>
<evidence type="ECO:0000256" key="2">
    <source>
        <dbReference type="ARBA" id="ARBA00004479"/>
    </source>
</evidence>
<reference evidence="14" key="2">
    <citation type="submission" date="2025-09" db="UniProtKB">
        <authorList>
            <consortium name="Ensembl"/>
        </authorList>
    </citation>
    <scope>IDENTIFICATION</scope>
</reference>
<evidence type="ECO:0000256" key="9">
    <source>
        <dbReference type="ARBA" id="ARBA00023180"/>
    </source>
</evidence>
<dbReference type="FunFam" id="3.30.500.10:FF:000001">
    <property type="entry name" value="H-2 class I histocompatibility antigen, alpha chain"/>
    <property type="match status" value="1"/>
</dbReference>
<dbReference type="InterPro" id="IPR007110">
    <property type="entry name" value="Ig-like_dom"/>
</dbReference>
<evidence type="ECO:0000256" key="5">
    <source>
        <dbReference type="ARBA" id="ARBA00022692"/>
    </source>
</evidence>
<keyword evidence="7 11" id="KW-1133">Transmembrane helix</keyword>
<evidence type="ECO:0000259" key="13">
    <source>
        <dbReference type="PROSITE" id="PS50835"/>
    </source>
</evidence>
<keyword evidence="5 11" id="KW-0812">Transmembrane</keyword>
<dbReference type="GO" id="GO:0042605">
    <property type="term" value="F:peptide antigen binding"/>
    <property type="evidence" value="ECO:0007669"/>
    <property type="project" value="TreeGrafter"/>
</dbReference>
<evidence type="ECO:0000256" key="3">
    <source>
        <dbReference type="ARBA" id="ARBA00006909"/>
    </source>
</evidence>
<dbReference type="PANTHER" id="PTHR16675">
    <property type="entry name" value="MHC CLASS I-RELATED"/>
    <property type="match status" value="1"/>
</dbReference>
<evidence type="ECO:0000256" key="6">
    <source>
        <dbReference type="ARBA" id="ARBA00022859"/>
    </source>
</evidence>
<evidence type="ECO:0000256" key="1">
    <source>
        <dbReference type="ARBA" id="ARBA00002297"/>
    </source>
</evidence>
<dbReference type="InterPro" id="IPR011161">
    <property type="entry name" value="MHC_I-like_Ag-recog"/>
</dbReference>
<dbReference type="Gene3D" id="2.60.40.10">
    <property type="entry name" value="Immunoglobulins"/>
    <property type="match status" value="1"/>
</dbReference>
<keyword evidence="9" id="KW-0325">Glycoprotein</keyword>
<dbReference type="GO" id="GO:0005615">
    <property type="term" value="C:extracellular space"/>
    <property type="evidence" value="ECO:0007669"/>
    <property type="project" value="TreeGrafter"/>
</dbReference>
<dbReference type="GO" id="GO:0098553">
    <property type="term" value="C:lumenal side of endoplasmic reticulum membrane"/>
    <property type="evidence" value="ECO:0007669"/>
    <property type="project" value="UniProtKB-ARBA"/>
</dbReference>
<dbReference type="InterPro" id="IPR037055">
    <property type="entry name" value="MHC_I-like_Ag-recog_sf"/>
</dbReference>
<proteinExistence type="inferred from homology"/>
<keyword evidence="12" id="KW-0732">Signal</keyword>
<evidence type="ECO:0000256" key="10">
    <source>
        <dbReference type="RuleBase" id="RU004439"/>
    </source>
</evidence>
<comment type="similarity">
    <text evidence="3 10">Belongs to the MHC class I family.</text>
</comment>
<name>A0A8C6MQX3_MUSSI</name>
<dbReference type="PROSITE" id="PS50835">
    <property type="entry name" value="IG_LIKE"/>
    <property type="match status" value="1"/>
</dbReference>
<feature type="transmembrane region" description="Helical" evidence="11">
    <location>
        <begin position="305"/>
        <end position="327"/>
    </location>
</feature>
<keyword evidence="15" id="KW-1185">Reference proteome</keyword>
<dbReference type="GO" id="GO:0001916">
    <property type="term" value="P:positive regulation of T cell mediated cytotoxicity"/>
    <property type="evidence" value="ECO:0007669"/>
    <property type="project" value="TreeGrafter"/>
</dbReference>
<dbReference type="GO" id="GO:0002486">
    <property type="term" value="P:antigen processing and presentation of endogenous peptide antigen via MHC class I via ER pathway, TAP-independent"/>
    <property type="evidence" value="ECO:0007669"/>
    <property type="project" value="TreeGrafter"/>
</dbReference>
<dbReference type="PRINTS" id="PR01638">
    <property type="entry name" value="MHCCLASSI"/>
</dbReference>
<dbReference type="SMART" id="SM00407">
    <property type="entry name" value="IGc1"/>
    <property type="match status" value="1"/>
</dbReference>
<dbReference type="GO" id="GO:0009897">
    <property type="term" value="C:external side of plasma membrane"/>
    <property type="evidence" value="ECO:0007669"/>
    <property type="project" value="TreeGrafter"/>
</dbReference>
<dbReference type="InterPro" id="IPR036179">
    <property type="entry name" value="Ig-like_dom_sf"/>
</dbReference>
<evidence type="ECO:0000256" key="8">
    <source>
        <dbReference type="ARBA" id="ARBA00023136"/>
    </source>
</evidence>
<dbReference type="GO" id="GO:0005102">
    <property type="term" value="F:signaling receptor binding"/>
    <property type="evidence" value="ECO:0007669"/>
    <property type="project" value="TreeGrafter"/>
</dbReference>
<accession>A0A8C6MQX3</accession>
<dbReference type="Proteomes" id="UP000694415">
    <property type="component" value="Unplaced"/>
</dbReference>
<dbReference type="PROSITE" id="PS00290">
    <property type="entry name" value="IG_MHC"/>
    <property type="match status" value="1"/>
</dbReference>
<dbReference type="Pfam" id="PF00129">
    <property type="entry name" value="MHC_I"/>
    <property type="match status" value="1"/>
</dbReference>
<protein>
    <recommendedName>
        <fullName evidence="13">Ig-like domain-containing protein</fullName>
    </recommendedName>
</protein>
<evidence type="ECO:0000256" key="4">
    <source>
        <dbReference type="ARBA" id="ARBA00022451"/>
    </source>
</evidence>
<dbReference type="Ensembl" id="ENSMSIT00000006346.1">
    <property type="protein sequence ID" value="ENSMSIP00000005000.1"/>
    <property type="gene ID" value="ENSMSIG00000004543.1"/>
</dbReference>
<dbReference type="InterPro" id="IPR003597">
    <property type="entry name" value="Ig_C1-set"/>
</dbReference>
<feature type="chain" id="PRO_5034398899" description="Ig-like domain-containing protein" evidence="12">
    <location>
        <begin position="22"/>
        <end position="344"/>
    </location>
</feature>
<dbReference type="InterPro" id="IPR001039">
    <property type="entry name" value="MHC_I_a_a1/a2"/>
</dbReference>
<comment type="function">
    <text evidence="1">Involved in the presentation of foreign antigens to the immune system.</text>
</comment>
<keyword evidence="8 11" id="KW-0472">Membrane</keyword>
<sequence length="344" mass="39336">MELGRLLLLLAVALTLTKTQAGPHSMRYFETVVSWPGLREPRFISVGYVDDTEFMRFDSAAENARYEPRAPWMEQEGPEYWERITQIAKRSEQKFRGSLRKLLGYYNQSAGGHHTFQKLSGCDLESDGHFHRGYLQFAYDGLDYIALNEDLKTWTAVDMAAQKTRRKWEQRGAAEQHRTYLEGACLQSLHRYLELRKEKLLHTDPPMAHVTRHPRSEGEVTLRCWAMGFYPANITLTWQLNGEELTQDMELVETRPAGDGTFQKWASVMVPLGKEQKYTCHVYHEGLPEPLTMRWEPPPYTVSNMVIIAVLVVLGALAIFGAVVAFVMKRRRHTAGDVGSSGNP</sequence>
<dbReference type="InterPro" id="IPR003006">
    <property type="entry name" value="Ig/MHC_CS"/>
</dbReference>
<dbReference type="Gene3D" id="3.30.500.10">
    <property type="entry name" value="MHC class I-like antigen recognition-like"/>
    <property type="match status" value="1"/>
</dbReference>
<evidence type="ECO:0000313" key="14">
    <source>
        <dbReference type="Ensembl" id="ENSMSIP00000005000.1"/>
    </source>
</evidence>
<dbReference type="GO" id="GO:0002476">
    <property type="term" value="P:antigen processing and presentation of endogenous peptide antigen via MHC class Ib"/>
    <property type="evidence" value="ECO:0007669"/>
    <property type="project" value="TreeGrafter"/>
</dbReference>
<dbReference type="InterPro" id="IPR050208">
    <property type="entry name" value="MHC_class-I_related"/>
</dbReference>
<dbReference type="Pfam" id="PF07654">
    <property type="entry name" value="C1-set"/>
    <property type="match status" value="1"/>
</dbReference>
<dbReference type="SUPFAM" id="SSF48726">
    <property type="entry name" value="Immunoglobulin"/>
    <property type="match status" value="1"/>
</dbReference>
<dbReference type="GO" id="GO:0042612">
    <property type="term" value="C:MHC class I protein complex"/>
    <property type="evidence" value="ECO:0007669"/>
    <property type="project" value="UniProtKB-KW"/>
</dbReference>
<dbReference type="GO" id="GO:0030670">
    <property type="term" value="C:phagocytic vesicle membrane"/>
    <property type="evidence" value="ECO:0007669"/>
    <property type="project" value="UniProtKB-ARBA"/>
</dbReference>
<evidence type="ECO:0000256" key="11">
    <source>
        <dbReference type="SAM" id="Phobius"/>
    </source>
</evidence>
<keyword evidence="4" id="KW-0490">MHC I</keyword>
<dbReference type="PANTHER" id="PTHR16675:SF251">
    <property type="entry name" value="HLA CLASS I HISTOCOMPATIBILITY ANTIGEN, C ALPHA CHAIN"/>
    <property type="match status" value="1"/>
</dbReference>
<evidence type="ECO:0000256" key="12">
    <source>
        <dbReference type="SAM" id="SignalP"/>
    </source>
</evidence>
<comment type="subcellular location">
    <subcellularLocation>
        <location evidence="2">Membrane</location>
        <topology evidence="2">Single-pass type I membrane protein</topology>
    </subcellularLocation>
</comment>
<dbReference type="SUPFAM" id="SSF54452">
    <property type="entry name" value="MHC antigen-recognition domain"/>
    <property type="match status" value="1"/>
</dbReference>
<reference evidence="14" key="1">
    <citation type="submission" date="2025-08" db="UniProtKB">
        <authorList>
            <consortium name="Ensembl"/>
        </authorList>
    </citation>
    <scope>IDENTIFICATION</scope>
</reference>
<dbReference type="GeneTree" id="ENSGT01120000271826"/>
<dbReference type="GO" id="GO:0006955">
    <property type="term" value="P:immune response"/>
    <property type="evidence" value="ECO:0007669"/>
    <property type="project" value="TreeGrafter"/>
</dbReference>
<feature type="domain" description="Ig-like" evidence="13">
    <location>
        <begin position="205"/>
        <end position="292"/>
    </location>
</feature>